<evidence type="ECO:0000313" key="2">
    <source>
        <dbReference type="EMBL" id="TDE07501.1"/>
    </source>
</evidence>
<sequence length="107" mass="11342">MKLYELAALVRSKNAGPFALTIDVMFAGRAEYVRVRDSGVLDAGGVAALYGVPVEAVRVFHYEPALAIKVSMPRTVPSGSRLDGDVYGGQFHAPLVMLDVPPLPAAS</sequence>
<dbReference type="Proteomes" id="UP000294739">
    <property type="component" value="Unassembled WGS sequence"/>
</dbReference>
<proteinExistence type="predicted"/>
<comment type="caution">
    <text evidence="2">The sequence shown here is derived from an EMBL/GenBank/DDBJ whole genome shotgun (WGS) entry which is preliminary data.</text>
</comment>
<reference evidence="2 3" key="1">
    <citation type="submission" date="2019-03" db="EMBL/GenBank/DDBJ databases">
        <title>Draft genome sequences of novel Actinobacteria.</title>
        <authorList>
            <person name="Sahin N."/>
            <person name="Ay H."/>
            <person name="Saygin H."/>
        </authorList>
    </citation>
    <scope>NUCLEOTIDE SEQUENCE [LARGE SCALE GENOMIC DNA]</scope>
    <source>
        <strain evidence="2 3">5K138</strain>
    </source>
</reference>
<dbReference type="InterPro" id="IPR025496">
    <property type="entry name" value="DUF4387"/>
</dbReference>
<evidence type="ECO:0000259" key="1">
    <source>
        <dbReference type="Pfam" id="PF14330"/>
    </source>
</evidence>
<accession>A0A4R5D731</accession>
<keyword evidence="3" id="KW-1185">Reference proteome</keyword>
<protein>
    <submittedName>
        <fullName evidence="2">DUF4387 domain-containing protein</fullName>
    </submittedName>
</protein>
<dbReference type="OrthoDB" id="3296885at2"/>
<dbReference type="InParanoid" id="A0A4R5D731"/>
<dbReference type="EMBL" id="SMKZ01000030">
    <property type="protein sequence ID" value="TDE07501.1"/>
    <property type="molecule type" value="Genomic_DNA"/>
</dbReference>
<gene>
    <name evidence="2" type="ORF">E1269_19665</name>
</gene>
<dbReference type="AlphaFoldDB" id="A0A4R5D731"/>
<dbReference type="Pfam" id="PF14330">
    <property type="entry name" value="DUF4387"/>
    <property type="match status" value="1"/>
</dbReference>
<organism evidence="2 3">
    <name type="scientific">Jiangella asiatica</name>
    <dbReference type="NCBI Taxonomy" id="2530372"/>
    <lineage>
        <taxon>Bacteria</taxon>
        <taxon>Bacillati</taxon>
        <taxon>Actinomycetota</taxon>
        <taxon>Actinomycetes</taxon>
        <taxon>Jiangellales</taxon>
        <taxon>Jiangellaceae</taxon>
        <taxon>Jiangella</taxon>
    </lineage>
</organism>
<name>A0A4R5D731_9ACTN</name>
<evidence type="ECO:0000313" key="3">
    <source>
        <dbReference type="Proteomes" id="UP000294739"/>
    </source>
</evidence>
<feature type="domain" description="DUF4387" evidence="1">
    <location>
        <begin position="3"/>
        <end position="97"/>
    </location>
</feature>